<dbReference type="GO" id="GO:0016151">
    <property type="term" value="F:nickel cation binding"/>
    <property type="evidence" value="ECO:0007669"/>
    <property type="project" value="InterPro"/>
</dbReference>
<evidence type="ECO:0000256" key="3">
    <source>
        <dbReference type="ARBA" id="ARBA00022596"/>
    </source>
</evidence>
<dbReference type="PANTHER" id="PTHR23418">
    <property type="entry name" value="ACIREDUCTONE DIOXYGENASE"/>
    <property type="match status" value="1"/>
</dbReference>
<dbReference type="InterPro" id="IPR014710">
    <property type="entry name" value="RmlC-like_jellyroll"/>
</dbReference>
<dbReference type="KEGG" id="omr:OXIME_001689"/>
<dbReference type="EC" id="1.13.11.54" evidence="10"/>
<dbReference type="GO" id="GO:0005506">
    <property type="term" value="F:iron ion binding"/>
    <property type="evidence" value="ECO:0007669"/>
    <property type="project" value="InterPro"/>
</dbReference>
<protein>
    <recommendedName>
        <fullName evidence="10">acireductone dioxygenase (Fe(2+)-requiring)</fullName>
        <ecNumber evidence="10">1.13.11.54</ecNumber>
    </recommendedName>
</protein>
<keyword evidence="3" id="KW-0533">Nickel</keyword>
<keyword evidence="7" id="KW-0560">Oxidoreductase</keyword>
<evidence type="ECO:0000313" key="11">
    <source>
        <dbReference type="EMBL" id="WYY01093.1"/>
    </source>
</evidence>
<dbReference type="PANTHER" id="PTHR23418:SF0">
    <property type="entry name" value="ACIREDUCTONE DIOXYGENASE"/>
    <property type="match status" value="1"/>
</dbReference>
<accession>A0AAX4NIC0</accession>
<dbReference type="SUPFAM" id="SSF51182">
    <property type="entry name" value="RmlC-like cupins"/>
    <property type="match status" value="1"/>
</dbReference>
<dbReference type="CDD" id="cd02232">
    <property type="entry name" value="cupin_ARD"/>
    <property type="match status" value="1"/>
</dbReference>
<evidence type="ECO:0000256" key="9">
    <source>
        <dbReference type="ARBA" id="ARBA00023167"/>
    </source>
</evidence>
<evidence type="ECO:0000256" key="7">
    <source>
        <dbReference type="ARBA" id="ARBA00023002"/>
    </source>
</evidence>
<evidence type="ECO:0000256" key="5">
    <source>
        <dbReference type="ARBA" id="ARBA00022723"/>
    </source>
</evidence>
<keyword evidence="9" id="KW-0486">Methionine biosynthesis</keyword>
<keyword evidence="5" id="KW-0479">Metal-binding</keyword>
<dbReference type="GO" id="GO:0010309">
    <property type="term" value="F:acireductone dioxygenase [iron(II)-requiring] activity"/>
    <property type="evidence" value="ECO:0007669"/>
    <property type="project" value="UniProtKB-EC"/>
</dbReference>
<evidence type="ECO:0000256" key="10">
    <source>
        <dbReference type="ARBA" id="ARBA00039005"/>
    </source>
</evidence>
<dbReference type="GeneID" id="95968427"/>
<reference evidence="11 12" key="1">
    <citation type="submission" date="2023-09" db="EMBL/GenBank/DDBJ databases">
        <authorList>
            <person name="Golyshina O.V."/>
            <person name="Lunev E.A."/>
            <person name="Bargiela R."/>
            <person name="Gaines M.C."/>
            <person name="Daum B."/>
            <person name="Bale N.J."/>
            <person name="Koenen M."/>
            <person name="Sinninghe Damst J.S."/>
            <person name="Yakimov M."/>
            <person name="Golyshin P.N."/>
        </authorList>
    </citation>
    <scope>NUCLEOTIDE SEQUENCE [LARGE SCALE GENOMIC DNA]</scope>
    <source>
        <strain evidence="11 12">M1</strain>
    </source>
</reference>
<dbReference type="HAMAP" id="MF_01682">
    <property type="entry name" value="Salvage_MtnD"/>
    <property type="match status" value="1"/>
</dbReference>
<keyword evidence="12" id="KW-1185">Reference proteome</keyword>
<evidence type="ECO:0000256" key="4">
    <source>
        <dbReference type="ARBA" id="ARBA00022605"/>
    </source>
</evidence>
<dbReference type="RefSeq" id="WP_393971413.1">
    <property type="nucleotide sequence ID" value="NZ_CP133772.1"/>
</dbReference>
<dbReference type="Pfam" id="PF03079">
    <property type="entry name" value="ARD"/>
    <property type="match status" value="1"/>
</dbReference>
<comment type="catalytic activity">
    <reaction evidence="1">
        <text>1,2-dihydroxy-5-(methylsulfanyl)pent-1-en-3-one + O2 = 4-methylsulfanyl-2-oxobutanoate + formate + 2 H(+)</text>
        <dbReference type="Rhea" id="RHEA:24504"/>
        <dbReference type="ChEBI" id="CHEBI:15378"/>
        <dbReference type="ChEBI" id="CHEBI:15379"/>
        <dbReference type="ChEBI" id="CHEBI:15740"/>
        <dbReference type="ChEBI" id="CHEBI:16723"/>
        <dbReference type="ChEBI" id="CHEBI:49252"/>
        <dbReference type="EC" id="1.13.11.54"/>
    </reaction>
</comment>
<dbReference type="InterPro" id="IPR023956">
    <property type="entry name" value="ARD_bac"/>
</dbReference>
<dbReference type="Gene3D" id="2.60.120.10">
    <property type="entry name" value="Jelly Rolls"/>
    <property type="match status" value="1"/>
</dbReference>
<dbReference type="GO" id="GO:0010308">
    <property type="term" value="F:acireductone dioxygenase (Ni2+-requiring) activity"/>
    <property type="evidence" value="ECO:0007669"/>
    <property type="project" value="InterPro"/>
</dbReference>
<dbReference type="InterPro" id="IPR004313">
    <property type="entry name" value="ARD"/>
</dbReference>
<keyword evidence="4" id="KW-0028">Amino-acid biosynthesis</keyword>
<evidence type="ECO:0000256" key="6">
    <source>
        <dbReference type="ARBA" id="ARBA00022964"/>
    </source>
</evidence>
<dbReference type="EMBL" id="CP133772">
    <property type="protein sequence ID" value="WYY01093.1"/>
    <property type="molecule type" value="Genomic_DNA"/>
</dbReference>
<keyword evidence="6" id="KW-0223">Dioxygenase</keyword>
<evidence type="ECO:0000256" key="1">
    <source>
        <dbReference type="ARBA" id="ARBA00000428"/>
    </source>
</evidence>
<sequence length="188" mass="21402">MVKVRVPDRGLIITDAKSSSEYLSSIGIIYDHWDTGNLRHGNPEPDKILDAYSKEIDQLKREGGYTTADVIDIDKNTPGLEAMLERFRSEHTHDEDEVRFTVAGRGIFHIHPENADVVSVEVEEGDLIRVPKGTKHWFDLCEDRHITAIRLFQNISGWTPYYTNSGEDKNYQPVCFGPAYIPSGKRLK</sequence>
<evidence type="ECO:0000313" key="12">
    <source>
        <dbReference type="Proteomes" id="UP001451606"/>
    </source>
</evidence>
<organism evidence="11 12">
    <name type="scientific">Oxyplasma meridianum</name>
    <dbReference type="NCBI Taxonomy" id="3073602"/>
    <lineage>
        <taxon>Archaea</taxon>
        <taxon>Methanobacteriati</taxon>
        <taxon>Thermoplasmatota</taxon>
        <taxon>Thermoplasmata</taxon>
        <taxon>Thermoplasmatales</taxon>
        <taxon>Thermoplasmataceae</taxon>
        <taxon>Oxyplasma</taxon>
    </lineage>
</organism>
<dbReference type="Proteomes" id="UP001451606">
    <property type="component" value="Chromosome"/>
</dbReference>
<keyword evidence="8" id="KW-0408">Iron</keyword>
<dbReference type="AlphaFoldDB" id="A0AAX4NIC0"/>
<dbReference type="InterPro" id="IPR011051">
    <property type="entry name" value="RmlC_Cupin_sf"/>
</dbReference>
<dbReference type="GO" id="GO:0019284">
    <property type="term" value="P:L-methionine salvage from S-adenosylmethionine"/>
    <property type="evidence" value="ECO:0007669"/>
    <property type="project" value="InterPro"/>
</dbReference>
<proteinExistence type="inferred from homology"/>
<gene>
    <name evidence="11" type="ORF">OXIME_001689</name>
</gene>
<evidence type="ECO:0000256" key="2">
    <source>
        <dbReference type="ARBA" id="ARBA00001954"/>
    </source>
</evidence>
<evidence type="ECO:0000256" key="8">
    <source>
        <dbReference type="ARBA" id="ARBA00023004"/>
    </source>
</evidence>
<comment type="cofactor">
    <cofactor evidence="2">
        <name>Fe(2+)</name>
        <dbReference type="ChEBI" id="CHEBI:29033"/>
    </cofactor>
</comment>
<name>A0AAX4NIC0_9ARCH</name>